<dbReference type="EMBL" id="CACVBS010000029">
    <property type="protein sequence ID" value="CAA7260541.1"/>
    <property type="molecule type" value="Genomic_DNA"/>
</dbReference>
<dbReference type="AlphaFoldDB" id="A0A8S0VXC4"/>
<proteinExistence type="predicted"/>
<dbReference type="Proteomes" id="UP000467700">
    <property type="component" value="Unassembled WGS sequence"/>
</dbReference>
<evidence type="ECO:0000313" key="2">
    <source>
        <dbReference type="Proteomes" id="UP000467700"/>
    </source>
</evidence>
<accession>A0A8S0VXC4</accession>
<gene>
    <name evidence="1" type="ORF">AAE3_LOCUS2673</name>
</gene>
<comment type="caution">
    <text evidence="1">The sequence shown here is derived from an EMBL/GenBank/DDBJ whole genome shotgun (WGS) entry which is preliminary data.</text>
</comment>
<evidence type="ECO:0000313" key="1">
    <source>
        <dbReference type="EMBL" id="CAA7260541.1"/>
    </source>
</evidence>
<name>A0A8S0VXC4_CYCAE</name>
<reference evidence="1 2" key="1">
    <citation type="submission" date="2020-01" db="EMBL/GenBank/DDBJ databases">
        <authorList>
            <person name="Gupta K D."/>
        </authorList>
    </citation>
    <scope>NUCLEOTIDE SEQUENCE [LARGE SCALE GENOMIC DNA]</scope>
</reference>
<sequence>MQRVTPNQDQSSSAWKDTHDDELLSLQERINALEIQGSSLHQTLQEKYREKVKLCDQLLKPSFMRRTRSLLGFRSQHPSIHNQLKALATDTEERGNTLHSLIQDLDSARAVLESHNARREQERTDELSGANQRSISNLKIPTELWAEIFFFCLPADDFILPRSGDAPLLLCQICKTWREIALNTPRLWASLSIRRPMWKTYIKTWMDRSGEVPLSLEISIIHFMEPTFNSTVSRLILSTKDRWYRLRLDLSERLMPAIINHRFPILHTSNSAPCAQCRASHSIPPVSLAFATYISSQMAYKQKTSLFRGTS</sequence>
<protein>
    <recommendedName>
        <fullName evidence="3">F-box domain-containing protein</fullName>
    </recommendedName>
</protein>
<evidence type="ECO:0008006" key="3">
    <source>
        <dbReference type="Google" id="ProtNLM"/>
    </source>
</evidence>
<keyword evidence="2" id="KW-1185">Reference proteome</keyword>
<dbReference type="OrthoDB" id="3139399at2759"/>
<organism evidence="1 2">
    <name type="scientific">Cyclocybe aegerita</name>
    <name type="common">Black poplar mushroom</name>
    <name type="synonym">Agrocybe aegerita</name>
    <dbReference type="NCBI Taxonomy" id="1973307"/>
    <lineage>
        <taxon>Eukaryota</taxon>
        <taxon>Fungi</taxon>
        <taxon>Dikarya</taxon>
        <taxon>Basidiomycota</taxon>
        <taxon>Agaricomycotina</taxon>
        <taxon>Agaricomycetes</taxon>
        <taxon>Agaricomycetidae</taxon>
        <taxon>Agaricales</taxon>
        <taxon>Agaricineae</taxon>
        <taxon>Bolbitiaceae</taxon>
        <taxon>Cyclocybe</taxon>
    </lineage>
</organism>